<feature type="signal peptide" evidence="7">
    <location>
        <begin position="1"/>
        <end position="18"/>
    </location>
</feature>
<dbReference type="InterPro" id="IPR005052">
    <property type="entry name" value="Lectin_leg"/>
</dbReference>
<keyword evidence="4" id="KW-1133">Transmembrane helix</keyword>
<feature type="chain" id="PRO_5040230254" evidence="7">
    <location>
        <begin position="19"/>
        <end position="247"/>
    </location>
</feature>
<keyword evidence="3 7" id="KW-0732">Signal</keyword>
<dbReference type="Pfam" id="PF03388">
    <property type="entry name" value="Lectin_leg-like"/>
    <property type="match status" value="1"/>
</dbReference>
<evidence type="ECO:0000256" key="3">
    <source>
        <dbReference type="ARBA" id="ARBA00022729"/>
    </source>
</evidence>
<evidence type="ECO:0000256" key="7">
    <source>
        <dbReference type="SAM" id="SignalP"/>
    </source>
</evidence>
<accession>A0A9P6R2M5</accession>
<evidence type="ECO:0000256" key="5">
    <source>
        <dbReference type="ARBA" id="ARBA00023136"/>
    </source>
</evidence>
<dbReference type="GO" id="GO:0006888">
    <property type="term" value="P:endoplasmic reticulum to Golgi vesicle-mediated transport"/>
    <property type="evidence" value="ECO:0007669"/>
    <property type="project" value="TreeGrafter"/>
</dbReference>
<dbReference type="PANTHER" id="PTHR12223:SF28">
    <property type="entry name" value="LECTIN, MANNOSE BINDING 1 LIKE"/>
    <property type="match status" value="1"/>
</dbReference>
<reference evidence="9" key="1">
    <citation type="journal article" date="2020" name="Fungal Divers.">
        <title>Resolving the Mortierellaceae phylogeny through synthesis of multi-gene phylogenetics and phylogenomics.</title>
        <authorList>
            <person name="Vandepol N."/>
            <person name="Liber J."/>
            <person name="Desiro A."/>
            <person name="Na H."/>
            <person name="Kennedy M."/>
            <person name="Barry K."/>
            <person name="Grigoriev I.V."/>
            <person name="Miller A.N."/>
            <person name="O'Donnell K."/>
            <person name="Stajich J.E."/>
            <person name="Bonito G."/>
        </authorList>
    </citation>
    <scope>NUCLEOTIDE SEQUENCE</scope>
    <source>
        <strain evidence="9">NVP60</strain>
    </source>
</reference>
<protein>
    <submittedName>
        <fullName evidence="9">Protein ERGIC-53</fullName>
    </submittedName>
</protein>
<dbReference type="GO" id="GO:0000139">
    <property type="term" value="C:Golgi membrane"/>
    <property type="evidence" value="ECO:0007669"/>
    <property type="project" value="TreeGrafter"/>
</dbReference>
<dbReference type="OrthoDB" id="10265193at2759"/>
<evidence type="ECO:0000256" key="6">
    <source>
        <dbReference type="SAM" id="MobiDB-lite"/>
    </source>
</evidence>
<evidence type="ECO:0000256" key="1">
    <source>
        <dbReference type="ARBA" id="ARBA00004479"/>
    </source>
</evidence>
<keyword evidence="2" id="KW-0812">Transmembrane</keyword>
<dbReference type="GO" id="GO:0030134">
    <property type="term" value="C:COPII-coated ER to Golgi transport vesicle"/>
    <property type="evidence" value="ECO:0007669"/>
    <property type="project" value="TreeGrafter"/>
</dbReference>
<dbReference type="GO" id="GO:0005789">
    <property type="term" value="C:endoplasmic reticulum membrane"/>
    <property type="evidence" value="ECO:0007669"/>
    <property type="project" value="TreeGrafter"/>
</dbReference>
<dbReference type="SUPFAM" id="SSF49899">
    <property type="entry name" value="Concanavalin A-like lectins/glucanases"/>
    <property type="match status" value="1"/>
</dbReference>
<dbReference type="GO" id="GO:0005793">
    <property type="term" value="C:endoplasmic reticulum-Golgi intermediate compartment"/>
    <property type="evidence" value="ECO:0007669"/>
    <property type="project" value="TreeGrafter"/>
</dbReference>
<proteinExistence type="predicted"/>
<name>A0A9P6R2M5_9FUNG</name>
<evidence type="ECO:0000256" key="2">
    <source>
        <dbReference type="ARBA" id="ARBA00022692"/>
    </source>
</evidence>
<evidence type="ECO:0000256" key="4">
    <source>
        <dbReference type="ARBA" id="ARBA00022989"/>
    </source>
</evidence>
<evidence type="ECO:0000259" key="8">
    <source>
        <dbReference type="PROSITE" id="PS51328"/>
    </source>
</evidence>
<dbReference type="PANTHER" id="PTHR12223">
    <property type="entry name" value="VESICULAR MANNOSE-BINDING LECTIN"/>
    <property type="match status" value="1"/>
</dbReference>
<feature type="region of interest" description="Disordered" evidence="6">
    <location>
        <begin position="215"/>
        <end position="247"/>
    </location>
</feature>
<feature type="compositionally biased region" description="Basic and acidic residues" evidence="6">
    <location>
        <begin position="215"/>
        <end position="239"/>
    </location>
</feature>
<sequence>MRATTFFLPVVFLSSVLAWGREGSGTKSSINNNNQEFALPAENRRYDYKQSLKKPFTYNGAMPFWGNHGNSFVATDFVRLSPSVPGLKGSVWRQAPNEYKEWEVEFQFKAFGQGHLGGKGLAFWYTKERAIEGNVFGSKDQWTGLGVFMDTADPANQVSADTHSRGKKMMPCFEQKDISLPVGYHFGFSAQAAEHGNPDDHDLYAFEVYEVNPPKKEKAPLRPHEAEMKKKGEEVKVDQADQATFEE</sequence>
<evidence type="ECO:0000313" key="10">
    <source>
        <dbReference type="Proteomes" id="UP000823405"/>
    </source>
</evidence>
<organism evidence="9 10">
    <name type="scientific">Linnemannia gamsii</name>
    <dbReference type="NCBI Taxonomy" id="64522"/>
    <lineage>
        <taxon>Eukaryota</taxon>
        <taxon>Fungi</taxon>
        <taxon>Fungi incertae sedis</taxon>
        <taxon>Mucoromycota</taxon>
        <taxon>Mortierellomycotina</taxon>
        <taxon>Mortierellomycetes</taxon>
        <taxon>Mortierellales</taxon>
        <taxon>Mortierellaceae</taxon>
        <taxon>Linnemannia</taxon>
    </lineage>
</organism>
<dbReference type="InterPro" id="IPR051136">
    <property type="entry name" value="Intracellular_Lectin-GPT"/>
</dbReference>
<feature type="domain" description="L-type lectin-like" evidence="8">
    <location>
        <begin position="44"/>
        <end position="247"/>
    </location>
</feature>
<dbReference type="AlphaFoldDB" id="A0A9P6R2M5"/>
<feature type="non-terminal residue" evidence="9">
    <location>
        <position position="247"/>
    </location>
</feature>
<comment type="subcellular location">
    <subcellularLocation>
        <location evidence="1">Membrane</location>
        <topology evidence="1">Single-pass type I membrane protein</topology>
    </subcellularLocation>
</comment>
<comment type="caution">
    <text evidence="9">The sequence shown here is derived from an EMBL/GenBank/DDBJ whole genome shotgun (WGS) entry which is preliminary data.</text>
</comment>
<dbReference type="EMBL" id="JAAAIN010000918">
    <property type="protein sequence ID" value="KAG0309752.1"/>
    <property type="molecule type" value="Genomic_DNA"/>
</dbReference>
<evidence type="ECO:0000313" key="9">
    <source>
        <dbReference type="EMBL" id="KAG0309752.1"/>
    </source>
</evidence>
<dbReference type="Proteomes" id="UP000823405">
    <property type="component" value="Unassembled WGS sequence"/>
</dbReference>
<gene>
    <name evidence="9" type="primary">LMAN1</name>
    <name evidence="9" type="ORF">BGZ97_012989</name>
</gene>
<keyword evidence="5" id="KW-0472">Membrane</keyword>
<dbReference type="PROSITE" id="PS51328">
    <property type="entry name" value="L_LECTIN_LIKE"/>
    <property type="match status" value="1"/>
</dbReference>
<keyword evidence="10" id="KW-1185">Reference proteome</keyword>
<dbReference type="InterPro" id="IPR013320">
    <property type="entry name" value="ConA-like_dom_sf"/>
</dbReference>
<dbReference type="GO" id="GO:0005537">
    <property type="term" value="F:D-mannose binding"/>
    <property type="evidence" value="ECO:0007669"/>
    <property type="project" value="TreeGrafter"/>
</dbReference>
<dbReference type="Gene3D" id="2.60.120.200">
    <property type="match status" value="2"/>
</dbReference>